<dbReference type="EMBL" id="PXXK01000129">
    <property type="protein sequence ID" value="RFN50664.1"/>
    <property type="molecule type" value="Genomic_DNA"/>
</dbReference>
<dbReference type="AlphaFoldDB" id="A0A395MRS6"/>
<dbReference type="Proteomes" id="UP000265631">
    <property type="component" value="Unassembled WGS sequence"/>
</dbReference>
<comment type="caution">
    <text evidence="1">The sequence shown here is derived from an EMBL/GenBank/DDBJ whole genome shotgun (WGS) entry which is preliminary data.</text>
</comment>
<protein>
    <submittedName>
        <fullName evidence="1">Uncharacterized protein</fullName>
    </submittedName>
</protein>
<dbReference type="InterPro" id="IPR027417">
    <property type="entry name" value="P-loop_NTPase"/>
</dbReference>
<dbReference type="STRING" id="2594813.A0A395MRS6"/>
<dbReference type="Gene3D" id="3.40.50.300">
    <property type="entry name" value="P-loop containing nucleotide triphosphate hydrolases"/>
    <property type="match status" value="1"/>
</dbReference>
<organism evidence="1 2">
    <name type="scientific">Fusarium flagelliforme</name>
    <dbReference type="NCBI Taxonomy" id="2675880"/>
    <lineage>
        <taxon>Eukaryota</taxon>
        <taxon>Fungi</taxon>
        <taxon>Dikarya</taxon>
        <taxon>Ascomycota</taxon>
        <taxon>Pezizomycotina</taxon>
        <taxon>Sordariomycetes</taxon>
        <taxon>Hypocreomycetidae</taxon>
        <taxon>Hypocreales</taxon>
        <taxon>Nectriaceae</taxon>
        <taxon>Fusarium</taxon>
        <taxon>Fusarium incarnatum-equiseti species complex</taxon>
    </lineage>
</organism>
<name>A0A395MRS6_9HYPO</name>
<gene>
    <name evidence="1" type="ORF">FIE12Z_5048</name>
</gene>
<dbReference type="SUPFAM" id="SSF52540">
    <property type="entry name" value="P-loop containing nucleoside triphosphate hydrolases"/>
    <property type="match status" value="1"/>
</dbReference>
<reference evidence="1 2" key="1">
    <citation type="journal article" date="2018" name="PLoS Pathog.">
        <title>Evolution of structural diversity of trichothecenes, a family of toxins produced by plant pathogenic and entomopathogenic fungi.</title>
        <authorList>
            <person name="Proctor R.H."/>
            <person name="McCormick S.P."/>
            <person name="Kim H.S."/>
            <person name="Cardoza R.E."/>
            <person name="Stanley A.M."/>
            <person name="Lindo L."/>
            <person name="Kelly A."/>
            <person name="Brown D.W."/>
            <person name="Lee T."/>
            <person name="Vaughan M.M."/>
            <person name="Alexander N.J."/>
            <person name="Busman M."/>
            <person name="Gutierrez S."/>
        </authorList>
    </citation>
    <scope>NUCLEOTIDE SEQUENCE [LARGE SCALE GENOMIC DNA]</scope>
    <source>
        <strain evidence="1 2">NRRL 13405</strain>
    </source>
</reference>
<evidence type="ECO:0000313" key="1">
    <source>
        <dbReference type="EMBL" id="RFN50664.1"/>
    </source>
</evidence>
<proteinExistence type="predicted"/>
<keyword evidence="2" id="KW-1185">Reference proteome</keyword>
<accession>A0A395MRS6</accession>
<evidence type="ECO:0000313" key="2">
    <source>
        <dbReference type="Proteomes" id="UP000265631"/>
    </source>
</evidence>
<sequence length="326" mass="37100">MENEDELKRLTVLCEDQKHEPDDLKDRDTMAPYMIVGGLVPPQALLREALWGIATVAPCRSEYEFTLILRYEHDMMNDIGNIKNTINRYIVLRMFYHNPHHSTFSLGEACFKFAPKKSTTLGNCKILNPKTPALYGTLDEVNEAIALLKDPDLVRTNSELERERKKKAKASPKLLPFGWRSGTRPACLYWMCYKNPVMTRALELAWGITVGLSRLADFDTVTVRPDDDANEKFKVIAAWNDPKSGNEVFIAHVNTMGTDVNMHGCSSKGVFLNWLMNAKSMLQVIGRLIQINQENPVTFRLLKTKNSYHDNMERIYCASRTGLPAI</sequence>